<proteinExistence type="predicted"/>
<organism evidence="2">
    <name type="scientific">Arion vulgaris</name>
    <dbReference type="NCBI Taxonomy" id="1028688"/>
    <lineage>
        <taxon>Eukaryota</taxon>
        <taxon>Metazoa</taxon>
        <taxon>Spiralia</taxon>
        <taxon>Lophotrochozoa</taxon>
        <taxon>Mollusca</taxon>
        <taxon>Gastropoda</taxon>
        <taxon>Heterobranchia</taxon>
        <taxon>Euthyneura</taxon>
        <taxon>Panpulmonata</taxon>
        <taxon>Eupulmonata</taxon>
        <taxon>Stylommatophora</taxon>
        <taxon>Helicina</taxon>
        <taxon>Arionoidea</taxon>
        <taxon>Arionidae</taxon>
        <taxon>Arion</taxon>
    </lineage>
</organism>
<reference evidence="2" key="1">
    <citation type="submission" date="2014-12" db="EMBL/GenBank/DDBJ databases">
        <title>Insight into the proteome of Arion vulgaris.</title>
        <authorList>
            <person name="Aradska J."/>
            <person name="Bulat T."/>
            <person name="Smidak R."/>
            <person name="Sarate P."/>
            <person name="Gangsoo J."/>
            <person name="Sialana F."/>
            <person name="Bilban M."/>
            <person name="Lubec G."/>
        </authorList>
    </citation>
    <scope>NUCLEOTIDE SEQUENCE</scope>
    <source>
        <tissue evidence="2">Skin</tissue>
    </source>
</reference>
<sequence>PYPNSSNASRQGRPVTSSSPLLVNLLQTDPLAAAAAGLASSNPNKSLTTGELTSYSPPKKKHQSKKTKDELMKSFLIDSTSSSKTGVNTRLLASAMDSDRINSRMSDTVTSVDIIQSRLGLHPANHIPDSYITSSLPDSQ</sequence>
<feature type="non-terminal residue" evidence="2">
    <location>
        <position position="1"/>
    </location>
</feature>
<feature type="compositionally biased region" description="Polar residues" evidence="1">
    <location>
        <begin position="40"/>
        <end position="56"/>
    </location>
</feature>
<feature type="non-terminal residue" evidence="2">
    <location>
        <position position="140"/>
    </location>
</feature>
<accession>A0A0B6XVV2</accession>
<evidence type="ECO:0000256" key="1">
    <source>
        <dbReference type="SAM" id="MobiDB-lite"/>
    </source>
</evidence>
<evidence type="ECO:0000313" key="2">
    <source>
        <dbReference type="EMBL" id="CEK47666.1"/>
    </source>
</evidence>
<feature type="region of interest" description="Disordered" evidence="1">
    <location>
        <begin position="36"/>
        <end position="68"/>
    </location>
</feature>
<dbReference type="AlphaFoldDB" id="A0A0B6XVV2"/>
<protein>
    <submittedName>
        <fullName evidence="2">Uncharacterized protein</fullName>
    </submittedName>
</protein>
<gene>
    <name evidence="2" type="primary">ORF1887</name>
</gene>
<dbReference type="EMBL" id="HACG01000801">
    <property type="protein sequence ID" value="CEK47666.1"/>
    <property type="molecule type" value="Transcribed_RNA"/>
</dbReference>
<feature type="region of interest" description="Disordered" evidence="1">
    <location>
        <begin position="1"/>
        <end position="21"/>
    </location>
</feature>
<name>A0A0B6XVV2_9EUPU</name>